<keyword evidence="8" id="KW-1133">Transmembrane helix</keyword>
<keyword evidence="7" id="KW-0862">Zinc</keyword>
<evidence type="ECO:0000256" key="6">
    <source>
        <dbReference type="ARBA" id="ARBA00022786"/>
    </source>
</evidence>
<keyword evidence="8" id="KW-0472">Membrane</keyword>
<dbReference type="InterPro" id="IPR013083">
    <property type="entry name" value="Znf_RING/FYVE/PHD"/>
</dbReference>
<feature type="transmembrane region" description="Helical" evidence="8">
    <location>
        <begin position="6"/>
        <end position="25"/>
    </location>
</feature>
<evidence type="ECO:0000313" key="9">
    <source>
        <dbReference type="EMBL" id="CAF2214829.1"/>
    </source>
</evidence>
<dbReference type="PANTHER" id="PTHR14155">
    <property type="entry name" value="RING FINGER DOMAIN-CONTAINING"/>
    <property type="match status" value="1"/>
</dbReference>
<keyword evidence="8" id="KW-0812">Transmembrane</keyword>
<evidence type="ECO:0000256" key="7">
    <source>
        <dbReference type="ARBA" id="ARBA00022833"/>
    </source>
</evidence>
<comment type="pathway">
    <text evidence="2">Protein modification; protein ubiquitination.</text>
</comment>
<dbReference type="Gene3D" id="3.30.40.10">
    <property type="entry name" value="Zinc/RING finger domain, C3HC4 (zinc finger)"/>
    <property type="match status" value="1"/>
</dbReference>
<evidence type="ECO:0000256" key="5">
    <source>
        <dbReference type="ARBA" id="ARBA00022771"/>
    </source>
</evidence>
<evidence type="ECO:0000256" key="1">
    <source>
        <dbReference type="ARBA" id="ARBA00000900"/>
    </source>
</evidence>
<evidence type="ECO:0000256" key="8">
    <source>
        <dbReference type="SAM" id="Phobius"/>
    </source>
</evidence>
<dbReference type="EMBL" id="HG994362">
    <property type="protein sequence ID" value="CAF2214829.1"/>
    <property type="molecule type" value="Genomic_DNA"/>
</dbReference>
<evidence type="ECO:0000256" key="3">
    <source>
        <dbReference type="ARBA" id="ARBA00012483"/>
    </source>
</evidence>
<accession>A0A816ZIX1</accession>
<gene>
    <name evidence="9" type="ORF">DARMORV10_A08P02520.1</name>
</gene>
<sequence length="260" mass="30031">MDDIDIAILELTIFMFMIICCCCCCRTGPVELPPQLIDKTPQTQQDIETGQIKGILFKDIKEKEEEEGCGKRCCPICLEEYEDDHEIRRLEKCRHVEVVIRTETVGTKNPERRPLASIMLALRNSPDSMNMCLKEFIDPNMMDLYPHDCLFKWKYGSIKKKGCIVLSIIIVIILIACGSCGICAPHLPPELIYQTPQPQQDIETGQEKGLMFKDIKEERCDKRSCQICLEEYEDDHEITRLKKCRLTEKRSCPICRCYVV</sequence>
<keyword evidence="4" id="KW-0479">Metal-binding</keyword>
<evidence type="ECO:0000256" key="2">
    <source>
        <dbReference type="ARBA" id="ARBA00004906"/>
    </source>
</evidence>
<dbReference type="InterPro" id="IPR053238">
    <property type="entry name" value="RING-H2_zinc_finger"/>
</dbReference>
<dbReference type="GO" id="GO:0061630">
    <property type="term" value="F:ubiquitin protein ligase activity"/>
    <property type="evidence" value="ECO:0007669"/>
    <property type="project" value="UniProtKB-EC"/>
</dbReference>
<organism evidence="9">
    <name type="scientific">Brassica napus</name>
    <name type="common">Rape</name>
    <dbReference type="NCBI Taxonomy" id="3708"/>
    <lineage>
        <taxon>Eukaryota</taxon>
        <taxon>Viridiplantae</taxon>
        <taxon>Streptophyta</taxon>
        <taxon>Embryophyta</taxon>
        <taxon>Tracheophyta</taxon>
        <taxon>Spermatophyta</taxon>
        <taxon>Magnoliopsida</taxon>
        <taxon>eudicotyledons</taxon>
        <taxon>Gunneridae</taxon>
        <taxon>Pentapetalae</taxon>
        <taxon>rosids</taxon>
        <taxon>malvids</taxon>
        <taxon>Brassicales</taxon>
        <taxon>Brassicaceae</taxon>
        <taxon>Brassiceae</taxon>
        <taxon>Brassica</taxon>
    </lineage>
</organism>
<dbReference type="AlphaFoldDB" id="A0A816ZIX1"/>
<protein>
    <recommendedName>
        <fullName evidence="3">RING-type E3 ubiquitin transferase</fullName>
        <ecNumber evidence="3">2.3.2.27</ecNumber>
    </recommendedName>
</protein>
<feature type="transmembrane region" description="Helical" evidence="8">
    <location>
        <begin position="162"/>
        <end position="187"/>
    </location>
</feature>
<dbReference type="Proteomes" id="UP001295469">
    <property type="component" value="Chromosome A08"/>
</dbReference>
<evidence type="ECO:0000256" key="4">
    <source>
        <dbReference type="ARBA" id="ARBA00022723"/>
    </source>
</evidence>
<keyword evidence="6" id="KW-0833">Ubl conjugation pathway</keyword>
<proteinExistence type="predicted"/>
<dbReference type="PANTHER" id="PTHR14155:SF573">
    <property type="entry name" value="RING-TYPE DOMAIN-CONTAINING PROTEIN"/>
    <property type="match status" value="1"/>
</dbReference>
<reference evidence="9" key="1">
    <citation type="submission" date="2021-01" db="EMBL/GenBank/DDBJ databases">
        <authorList>
            <consortium name="Genoscope - CEA"/>
            <person name="William W."/>
        </authorList>
    </citation>
    <scope>NUCLEOTIDE SEQUENCE</scope>
</reference>
<keyword evidence="5" id="KW-0863">Zinc-finger</keyword>
<dbReference type="EC" id="2.3.2.27" evidence="3"/>
<dbReference type="GO" id="GO:0008270">
    <property type="term" value="F:zinc ion binding"/>
    <property type="evidence" value="ECO:0007669"/>
    <property type="project" value="UniProtKB-KW"/>
</dbReference>
<name>A0A816ZIX1_BRANA</name>
<comment type="catalytic activity">
    <reaction evidence="1">
        <text>S-ubiquitinyl-[E2 ubiquitin-conjugating enzyme]-L-cysteine + [acceptor protein]-L-lysine = [E2 ubiquitin-conjugating enzyme]-L-cysteine + N(6)-ubiquitinyl-[acceptor protein]-L-lysine.</text>
        <dbReference type="EC" id="2.3.2.27"/>
    </reaction>
</comment>